<dbReference type="PANTHER" id="PTHR30482">
    <property type="entry name" value="HIGH-AFFINITY BRANCHED-CHAIN AMINO ACID TRANSPORT SYSTEM PERMEASE"/>
    <property type="match status" value="1"/>
</dbReference>
<gene>
    <name evidence="7" type="ORF">FXN63_04920</name>
</gene>
<evidence type="ECO:0000256" key="1">
    <source>
        <dbReference type="ARBA" id="ARBA00004651"/>
    </source>
</evidence>
<protein>
    <submittedName>
        <fullName evidence="7">Branched-chain amino acid ABC transporter permease</fullName>
    </submittedName>
</protein>
<keyword evidence="2" id="KW-1003">Cell membrane</keyword>
<accession>A0A5C0AX79</accession>
<dbReference type="EMBL" id="CP043046">
    <property type="protein sequence ID" value="QEI05251.1"/>
    <property type="molecule type" value="Genomic_DNA"/>
</dbReference>
<feature type="transmembrane region" description="Helical" evidence="6">
    <location>
        <begin position="172"/>
        <end position="189"/>
    </location>
</feature>
<reference evidence="7 8" key="1">
    <citation type="submission" date="2019-08" db="EMBL/GenBank/DDBJ databases">
        <title>Amphibian skin-associated Pigmentiphaga: genome sequence and occurrence across geography and hosts.</title>
        <authorList>
            <person name="Bletz M.C."/>
            <person name="Bunk B."/>
            <person name="Sproeer C."/>
            <person name="Biwer P."/>
            <person name="Reiter S."/>
            <person name="Rabemananjara F.C.E."/>
            <person name="Schulz S."/>
            <person name="Overmann J."/>
            <person name="Vences M."/>
        </authorList>
    </citation>
    <scope>NUCLEOTIDE SEQUENCE [LARGE SCALE GENOMIC DNA]</scope>
    <source>
        <strain evidence="7 8">Mada1488</strain>
    </source>
</reference>
<evidence type="ECO:0000313" key="8">
    <source>
        <dbReference type="Proteomes" id="UP000325161"/>
    </source>
</evidence>
<feature type="transmembrane region" description="Helical" evidence="6">
    <location>
        <begin position="223"/>
        <end position="243"/>
    </location>
</feature>
<evidence type="ECO:0000256" key="2">
    <source>
        <dbReference type="ARBA" id="ARBA00022475"/>
    </source>
</evidence>
<dbReference type="Pfam" id="PF02653">
    <property type="entry name" value="BPD_transp_2"/>
    <property type="match status" value="1"/>
</dbReference>
<organism evidence="7 8">
    <name type="scientific">Pigmentiphaga aceris</name>
    <dbReference type="NCBI Taxonomy" id="1940612"/>
    <lineage>
        <taxon>Bacteria</taxon>
        <taxon>Pseudomonadati</taxon>
        <taxon>Pseudomonadota</taxon>
        <taxon>Betaproteobacteria</taxon>
        <taxon>Burkholderiales</taxon>
        <taxon>Alcaligenaceae</taxon>
        <taxon>Pigmentiphaga</taxon>
    </lineage>
</organism>
<evidence type="ECO:0000256" key="5">
    <source>
        <dbReference type="ARBA" id="ARBA00023136"/>
    </source>
</evidence>
<dbReference type="PANTHER" id="PTHR30482:SF17">
    <property type="entry name" value="ABC TRANSPORTER ATP-BINDING PROTEIN"/>
    <property type="match status" value="1"/>
</dbReference>
<evidence type="ECO:0000256" key="4">
    <source>
        <dbReference type="ARBA" id="ARBA00022989"/>
    </source>
</evidence>
<evidence type="ECO:0000256" key="6">
    <source>
        <dbReference type="SAM" id="Phobius"/>
    </source>
</evidence>
<name>A0A5C0AX79_9BURK</name>
<feature type="transmembrane region" description="Helical" evidence="6">
    <location>
        <begin position="125"/>
        <end position="145"/>
    </location>
</feature>
<evidence type="ECO:0000313" key="7">
    <source>
        <dbReference type="EMBL" id="QEI05251.1"/>
    </source>
</evidence>
<dbReference type="GO" id="GO:0015658">
    <property type="term" value="F:branched-chain amino acid transmembrane transporter activity"/>
    <property type="evidence" value="ECO:0007669"/>
    <property type="project" value="InterPro"/>
</dbReference>
<comment type="subcellular location">
    <subcellularLocation>
        <location evidence="1">Cell membrane</location>
        <topology evidence="1">Multi-pass membrane protein</topology>
    </subcellularLocation>
</comment>
<dbReference type="CDD" id="cd06581">
    <property type="entry name" value="TM_PBP1_LivM_like"/>
    <property type="match status" value="1"/>
</dbReference>
<keyword evidence="3 6" id="KW-0812">Transmembrane</keyword>
<keyword evidence="8" id="KW-1185">Reference proteome</keyword>
<dbReference type="KEGG" id="pacr:FXN63_04920"/>
<feature type="transmembrane region" description="Helical" evidence="6">
    <location>
        <begin position="255"/>
        <end position="284"/>
    </location>
</feature>
<keyword evidence="4 6" id="KW-1133">Transmembrane helix</keyword>
<dbReference type="Proteomes" id="UP000325161">
    <property type="component" value="Chromosome"/>
</dbReference>
<dbReference type="GO" id="GO:0005886">
    <property type="term" value="C:plasma membrane"/>
    <property type="evidence" value="ECO:0007669"/>
    <property type="project" value="UniProtKB-SubCell"/>
</dbReference>
<dbReference type="RefSeq" id="WP_148813378.1">
    <property type="nucleotide sequence ID" value="NZ_CP043046.1"/>
</dbReference>
<evidence type="ECO:0000256" key="3">
    <source>
        <dbReference type="ARBA" id="ARBA00022692"/>
    </source>
</evidence>
<feature type="transmembrane region" description="Helical" evidence="6">
    <location>
        <begin position="296"/>
        <end position="319"/>
    </location>
</feature>
<proteinExistence type="predicted"/>
<feature type="transmembrane region" description="Helical" evidence="6">
    <location>
        <begin position="99"/>
        <end position="118"/>
    </location>
</feature>
<dbReference type="InterPro" id="IPR001851">
    <property type="entry name" value="ABC_transp_permease"/>
</dbReference>
<dbReference type="AlphaFoldDB" id="A0A5C0AX79"/>
<sequence>MSAHLNTTTHQAPAPAKYRLGDKIAAGLVLLLALIPLVSGDGFSLRFGAEILLIGTAVMSLNLLIGGGGLVSLGHAAVFGAAGYSAAVAAGSWGAQLPVMLVIGIFAGMLIASIIGLVTLRSAGLFFLVLTLVVGQMVWELAFRWRDVTGGADGLRGFPKLALGSLRLDTPLALYLVAAAIALVGWAVTRSFQRAPIGQALAGVRDQPIRMGALGYQVGRIRVTAFLLAGAVAGAAGAIYPFVNQYIGPNSVHWSMSAALIIMAVIGGVGSLYGGYLGALVYLFVQTEVSSYTDRWQLVIGLIFVATVILMPNGIAHWLGQRGVRGGRS</sequence>
<dbReference type="InterPro" id="IPR043428">
    <property type="entry name" value="LivM-like"/>
</dbReference>
<feature type="transmembrane region" description="Helical" evidence="6">
    <location>
        <begin position="20"/>
        <end position="39"/>
    </location>
</feature>
<dbReference type="OrthoDB" id="9034298at2"/>
<keyword evidence="5 6" id="KW-0472">Membrane</keyword>